<name>A0A9E7JYS6_9LILI</name>
<keyword evidence="1" id="KW-0472">Membrane</keyword>
<reference evidence="2" key="1">
    <citation type="submission" date="2022-05" db="EMBL/GenBank/DDBJ databases">
        <title>The Musa troglodytarum L. genome provides insights into the mechanism of non-climacteric behaviour and enrichment of carotenoids.</title>
        <authorList>
            <person name="Wang J."/>
        </authorList>
    </citation>
    <scope>NUCLEOTIDE SEQUENCE</scope>
    <source>
        <tissue evidence="2">Leaf</tissue>
    </source>
</reference>
<keyword evidence="3" id="KW-1185">Reference proteome</keyword>
<sequence>MAIPRSMVAGGTVVLAEFFAVTGNASTVACRILGMLPPDSDSGSAYPTTGTSFTSSWPMGSPSPAWPTIFLFSLMICCSISCWLFLFIWLKLEELDQSFCHE</sequence>
<accession>A0A9E7JYS6</accession>
<gene>
    <name evidence="2" type="ORF">MUK42_30854</name>
</gene>
<organism evidence="2 3">
    <name type="scientific">Musa troglodytarum</name>
    <name type="common">fe'i banana</name>
    <dbReference type="NCBI Taxonomy" id="320322"/>
    <lineage>
        <taxon>Eukaryota</taxon>
        <taxon>Viridiplantae</taxon>
        <taxon>Streptophyta</taxon>
        <taxon>Embryophyta</taxon>
        <taxon>Tracheophyta</taxon>
        <taxon>Spermatophyta</taxon>
        <taxon>Magnoliopsida</taxon>
        <taxon>Liliopsida</taxon>
        <taxon>Zingiberales</taxon>
        <taxon>Musaceae</taxon>
        <taxon>Musa</taxon>
    </lineage>
</organism>
<dbReference type="AlphaFoldDB" id="A0A9E7JYS6"/>
<dbReference type="EMBL" id="CP097506">
    <property type="protein sequence ID" value="URD99722.1"/>
    <property type="molecule type" value="Genomic_DNA"/>
</dbReference>
<dbReference type="PROSITE" id="PS51257">
    <property type="entry name" value="PROKAR_LIPOPROTEIN"/>
    <property type="match status" value="1"/>
</dbReference>
<evidence type="ECO:0000256" key="1">
    <source>
        <dbReference type="SAM" id="Phobius"/>
    </source>
</evidence>
<evidence type="ECO:0000313" key="2">
    <source>
        <dbReference type="EMBL" id="URD99722.1"/>
    </source>
</evidence>
<keyword evidence="1" id="KW-1133">Transmembrane helix</keyword>
<dbReference type="Proteomes" id="UP001055439">
    <property type="component" value="Chromosome 4"/>
</dbReference>
<keyword evidence="1" id="KW-0812">Transmembrane</keyword>
<proteinExistence type="predicted"/>
<evidence type="ECO:0000313" key="3">
    <source>
        <dbReference type="Proteomes" id="UP001055439"/>
    </source>
</evidence>
<dbReference type="OrthoDB" id="10481456at2759"/>
<feature type="transmembrane region" description="Helical" evidence="1">
    <location>
        <begin position="65"/>
        <end position="90"/>
    </location>
</feature>
<protein>
    <submittedName>
        <fullName evidence="2">Uncharacterized protein</fullName>
    </submittedName>
</protein>